<reference evidence="1 2" key="1">
    <citation type="submission" date="2016-10" db="EMBL/GenBank/DDBJ databases">
        <authorList>
            <person name="Varghese N."/>
            <person name="Submissions S."/>
        </authorList>
    </citation>
    <scope>NUCLEOTIDE SEQUENCE [LARGE SCALE GENOMIC DNA]</scope>
    <source>
        <strain evidence="1 2">GMCC 1.11211</strain>
    </source>
</reference>
<name>A0ABY1EA32_9MICO</name>
<dbReference type="Proteomes" id="UP000199681">
    <property type="component" value="Unassembled WGS sequence"/>
</dbReference>
<dbReference type="EMBL" id="FOPW01000002">
    <property type="protein sequence ID" value="SFH25537.1"/>
    <property type="molecule type" value="Genomic_DNA"/>
</dbReference>
<accession>A0ABY1EA32</accession>
<gene>
    <name evidence="1" type="ORF">SAMN05216274_102110</name>
</gene>
<protein>
    <submittedName>
        <fullName evidence="1">Uncharacterized protein</fullName>
    </submittedName>
</protein>
<proteinExistence type="predicted"/>
<evidence type="ECO:0000313" key="2">
    <source>
        <dbReference type="Proteomes" id="UP000199681"/>
    </source>
</evidence>
<sequence>MAGIPFQAERRAVAFRLAFAPRYPGSSAYPSTSSVCLAFTAENIAKTNASADMKFGSSNDVETA</sequence>
<keyword evidence="2" id="KW-1185">Reference proteome</keyword>
<organism evidence="1 2">
    <name type="scientific">Cryobacterium levicorallinum</name>
    <dbReference type="NCBI Taxonomy" id="995038"/>
    <lineage>
        <taxon>Bacteria</taxon>
        <taxon>Bacillati</taxon>
        <taxon>Actinomycetota</taxon>
        <taxon>Actinomycetes</taxon>
        <taxon>Micrococcales</taxon>
        <taxon>Microbacteriaceae</taxon>
        <taxon>Cryobacterium</taxon>
    </lineage>
</organism>
<comment type="caution">
    <text evidence="1">The sequence shown here is derived from an EMBL/GenBank/DDBJ whole genome shotgun (WGS) entry which is preliminary data.</text>
</comment>
<evidence type="ECO:0000313" key="1">
    <source>
        <dbReference type="EMBL" id="SFH25537.1"/>
    </source>
</evidence>